<evidence type="ECO:0000313" key="1">
    <source>
        <dbReference type="EMBL" id="MEQ2372289.1"/>
    </source>
</evidence>
<comment type="caution">
    <text evidence="1">The sequence shown here is derived from an EMBL/GenBank/DDBJ whole genome shotgun (WGS) entry which is preliminary data.</text>
</comment>
<name>A0ABV1BI46_9FIRM</name>
<gene>
    <name evidence="1" type="ORF">WMO28_15410</name>
</gene>
<dbReference type="RefSeq" id="WP_349057563.1">
    <property type="nucleotide sequence ID" value="NZ_JBBMEJ010000026.1"/>
</dbReference>
<organism evidence="1 2">
    <name type="scientific">Blautia aquisgranensis</name>
    <dbReference type="NCBI Taxonomy" id="3133153"/>
    <lineage>
        <taxon>Bacteria</taxon>
        <taxon>Bacillati</taxon>
        <taxon>Bacillota</taxon>
        <taxon>Clostridia</taxon>
        <taxon>Lachnospirales</taxon>
        <taxon>Lachnospiraceae</taxon>
        <taxon>Blautia</taxon>
    </lineage>
</organism>
<protein>
    <recommendedName>
        <fullName evidence="3">3-isopropylmalate dehydrogenase</fullName>
    </recommendedName>
</protein>
<evidence type="ECO:0008006" key="3">
    <source>
        <dbReference type="Google" id="ProtNLM"/>
    </source>
</evidence>
<evidence type="ECO:0000313" key="2">
    <source>
        <dbReference type="Proteomes" id="UP001473063"/>
    </source>
</evidence>
<dbReference type="Proteomes" id="UP001473063">
    <property type="component" value="Unassembled WGS sequence"/>
</dbReference>
<keyword evidence="2" id="KW-1185">Reference proteome</keyword>
<reference evidence="1 2" key="1">
    <citation type="submission" date="2024-03" db="EMBL/GenBank/DDBJ databases">
        <title>Human intestinal bacterial collection.</title>
        <authorList>
            <person name="Pauvert C."/>
            <person name="Hitch T.C.A."/>
            <person name="Clavel T."/>
        </authorList>
    </citation>
    <scope>NUCLEOTIDE SEQUENCE [LARGE SCALE GENOMIC DNA]</scope>
    <source>
        <strain evidence="1 2">CLA-JM-H16</strain>
    </source>
</reference>
<sequence>MTVEKTRTNSSESFQWHPAFYAEIQIELEEERENLIFENEHQLGTKPMEIDVLVIKKKRETPVSKNIGRIFRKYNIIEYKSPTDYMSINDFYKVCGYAFFYKSDTVREDEIPVDQITISLVSRSYPRKLIQHLQKFWGWRTDVFDEGIYYVQGFKIPIQIIVTEQLSKEKNLWLRSLTDRIKDQNDMKRLLNEYREKKGNILYESVMQMIIRANKEKFKEVDCMCEALDEIIKMQFEEKLRDRLKEGYKSGYGVGMLLGVQHGMKEGMQQGMQQGMEQGIQQGMEQGMQQGMEQGIQQSTHNINSLILRLAELGRTDDIIKSASDAEYQEKLLREFGFVKE</sequence>
<dbReference type="EMBL" id="JBBMEJ010000026">
    <property type="protein sequence ID" value="MEQ2372289.1"/>
    <property type="molecule type" value="Genomic_DNA"/>
</dbReference>
<proteinExistence type="predicted"/>
<accession>A0ABV1BI46</accession>